<keyword evidence="7 10" id="KW-0472">Membrane</keyword>
<keyword evidence="3" id="KW-1003">Cell membrane</keyword>
<dbReference type="Proteomes" id="UP001107961">
    <property type="component" value="Unassembled WGS sequence"/>
</dbReference>
<comment type="catalytic activity">
    <reaction evidence="9">
        <text>di-trans,octa-cis-undecaprenyl diphosphate + H2O = di-trans,octa-cis-undecaprenyl phosphate + phosphate + H(+)</text>
        <dbReference type="Rhea" id="RHEA:28094"/>
        <dbReference type="ChEBI" id="CHEBI:15377"/>
        <dbReference type="ChEBI" id="CHEBI:15378"/>
        <dbReference type="ChEBI" id="CHEBI:43474"/>
        <dbReference type="ChEBI" id="CHEBI:58405"/>
        <dbReference type="ChEBI" id="CHEBI:60392"/>
        <dbReference type="EC" id="3.6.1.27"/>
    </reaction>
</comment>
<dbReference type="AlphaFoldDB" id="A0A9Q3W593"/>
<dbReference type="EC" id="3.6.1.27" evidence="2"/>
<evidence type="ECO:0000256" key="7">
    <source>
        <dbReference type="ARBA" id="ARBA00023136"/>
    </source>
</evidence>
<evidence type="ECO:0000313" key="12">
    <source>
        <dbReference type="EMBL" id="MCE7510770.1"/>
    </source>
</evidence>
<dbReference type="PANTHER" id="PTHR14969:SF62">
    <property type="entry name" value="DECAPRENYLPHOSPHORYL-5-PHOSPHORIBOSE PHOSPHATASE RV3807C-RELATED"/>
    <property type="match status" value="1"/>
</dbReference>
<comment type="subcellular location">
    <subcellularLocation>
        <location evidence="1">Cell membrane</location>
        <topology evidence="1">Multi-pass membrane protein</topology>
    </subcellularLocation>
</comment>
<sequence length="180" mass="19327">MMIQRPSFQRMTAADVRAMCWLSKQPRAARWARAARLVSRLGDGPLYVVLVALVWTLLDGIGTVFAQAAAIAYVIEVPAFMLLKNLIRRPRPADSVEALNAFIKPADRFSFPSGHTAAASVMATLICVFFPALAPMAVLFALMVGASRVLLGVHYPTDILAGATLGISSTLSALWILGSV</sequence>
<dbReference type="InterPro" id="IPR000326">
    <property type="entry name" value="PAP2/HPO"/>
</dbReference>
<dbReference type="GO" id="GO:0050380">
    <property type="term" value="F:undecaprenyl-diphosphatase activity"/>
    <property type="evidence" value="ECO:0007669"/>
    <property type="project" value="UniProtKB-EC"/>
</dbReference>
<feature type="transmembrane region" description="Helical" evidence="10">
    <location>
        <begin position="118"/>
        <end position="147"/>
    </location>
</feature>
<reference evidence="12" key="1">
    <citation type="submission" date="2022-01" db="EMBL/GenBank/DDBJ databases">
        <authorList>
            <person name="Karlyshev A.V."/>
            <person name="Jaspars M."/>
        </authorList>
    </citation>
    <scope>NUCLEOTIDE SEQUENCE</scope>
    <source>
        <strain evidence="12">AGSA3-2</strain>
    </source>
</reference>
<evidence type="ECO:0000256" key="8">
    <source>
        <dbReference type="ARBA" id="ARBA00032707"/>
    </source>
</evidence>
<proteinExistence type="predicted"/>
<feature type="transmembrane region" description="Helical" evidence="10">
    <location>
        <begin position="37"/>
        <end position="58"/>
    </location>
</feature>
<keyword evidence="13" id="KW-1185">Reference proteome</keyword>
<keyword evidence="5" id="KW-0378">Hydrolase</keyword>
<dbReference type="InterPro" id="IPR036938">
    <property type="entry name" value="PAP2/HPO_sf"/>
</dbReference>
<evidence type="ECO:0000256" key="5">
    <source>
        <dbReference type="ARBA" id="ARBA00022801"/>
    </source>
</evidence>
<protein>
    <recommendedName>
        <fullName evidence="2">undecaprenyl-diphosphate phosphatase</fullName>
        <ecNumber evidence="2">3.6.1.27</ecNumber>
    </recommendedName>
    <alternativeName>
        <fullName evidence="8">Undecaprenyl pyrophosphate phosphatase</fullName>
    </alternativeName>
</protein>
<evidence type="ECO:0000256" key="6">
    <source>
        <dbReference type="ARBA" id="ARBA00022989"/>
    </source>
</evidence>
<dbReference type="PANTHER" id="PTHR14969">
    <property type="entry name" value="SPHINGOSINE-1-PHOSPHATE PHOSPHOHYDROLASE"/>
    <property type="match status" value="1"/>
</dbReference>
<evidence type="ECO:0000256" key="2">
    <source>
        <dbReference type="ARBA" id="ARBA00012374"/>
    </source>
</evidence>
<feature type="transmembrane region" description="Helical" evidence="10">
    <location>
        <begin position="64"/>
        <end position="83"/>
    </location>
</feature>
<dbReference type="Gene3D" id="1.20.144.10">
    <property type="entry name" value="Phosphatidic acid phosphatase type 2/haloperoxidase"/>
    <property type="match status" value="1"/>
</dbReference>
<evidence type="ECO:0000256" key="4">
    <source>
        <dbReference type="ARBA" id="ARBA00022692"/>
    </source>
</evidence>
<dbReference type="SUPFAM" id="SSF48317">
    <property type="entry name" value="Acid phosphatase/Vanadium-dependent haloperoxidase"/>
    <property type="match status" value="1"/>
</dbReference>
<dbReference type="SMART" id="SM00014">
    <property type="entry name" value="acidPPc"/>
    <property type="match status" value="1"/>
</dbReference>
<accession>A0A9Q3W593</accession>
<evidence type="ECO:0000256" key="9">
    <source>
        <dbReference type="ARBA" id="ARBA00047594"/>
    </source>
</evidence>
<dbReference type="Pfam" id="PF01569">
    <property type="entry name" value="PAP2"/>
    <property type="match status" value="1"/>
</dbReference>
<gene>
    <name evidence="12" type="ORF">LZG35_19200</name>
</gene>
<dbReference type="RefSeq" id="WP_233926141.1">
    <property type="nucleotide sequence ID" value="NZ_CP012331.1"/>
</dbReference>
<feature type="domain" description="Phosphatidic acid phosphatase type 2/haloperoxidase" evidence="11">
    <location>
        <begin position="63"/>
        <end position="174"/>
    </location>
</feature>
<name>A0A9Q3W593_9GAMM</name>
<organism evidence="12 13">
    <name type="scientific">Alloalcanivorax xenomutans</name>
    <dbReference type="NCBI Taxonomy" id="1094342"/>
    <lineage>
        <taxon>Bacteria</taxon>
        <taxon>Pseudomonadati</taxon>
        <taxon>Pseudomonadota</taxon>
        <taxon>Gammaproteobacteria</taxon>
        <taxon>Oceanospirillales</taxon>
        <taxon>Alcanivoracaceae</taxon>
        <taxon>Alloalcanivorax</taxon>
    </lineage>
</organism>
<evidence type="ECO:0000259" key="11">
    <source>
        <dbReference type="SMART" id="SM00014"/>
    </source>
</evidence>
<dbReference type="EMBL" id="JAJVKT010000030">
    <property type="protein sequence ID" value="MCE7510770.1"/>
    <property type="molecule type" value="Genomic_DNA"/>
</dbReference>
<evidence type="ECO:0000256" key="1">
    <source>
        <dbReference type="ARBA" id="ARBA00004651"/>
    </source>
</evidence>
<evidence type="ECO:0000256" key="3">
    <source>
        <dbReference type="ARBA" id="ARBA00022475"/>
    </source>
</evidence>
<dbReference type="GO" id="GO:0005886">
    <property type="term" value="C:plasma membrane"/>
    <property type="evidence" value="ECO:0007669"/>
    <property type="project" value="UniProtKB-SubCell"/>
</dbReference>
<comment type="caution">
    <text evidence="12">The sequence shown here is derived from an EMBL/GenBank/DDBJ whole genome shotgun (WGS) entry which is preliminary data.</text>
</comment>
<evidence type="ECO:0000313" key="13">
    <source>
        <dbReference type="Proteomes" id="UP001107961"/>
    </source>
</evidence>
<feature type="transmembrane region" description="Helical" evidence="10">
    <location>
        <begin position="159"/>
        <end position="177"/>
    </location>
</feature>
<evidence type="ECO:0000256" key="10">
    <source>
        <dbReference type="SAM" id="Phobius"/>
    </source>
</evidence>
<keyword evidence="4 10" id="KW-0812">Transmembrane</keyword>
<keyword evidence="6 10" id="KW-1133">Transmembrane helix</keyword>